<sequence length="94" mass="10825">MFGACLATLDLSYKPTPNRKKAEIEERMKHLMDLKYLTPPKDSERIEIKLDKDETLPEEYVELLLAFEQTHLIAEICLLTNFNLPGPSLFSSQV</sequence>
<protein>
    <submittedName>
        <fullName evidence="1">Uncharacterized protein</fullName>
    </submittedName>
</protein>
<dbReference type="Proteomes" id="UP000270094">
    <property type="component" value="Unassembled WGS sequence"/>
</dbReference>
<name>A0A3P7LHJ2_STRVU</name>
<reference evidence="1 2" key="1">
    <citation type="submission" date="2018-11" db="EMBL/GenBank/DDBJ databases">
        <authorList>
            <consortium name="Pathogen Informatics"/>
        </authorList>
    </citation>
    <scope>NUCLEOTIDE SEQUENCE [LARGE SCALE GENOMIC DNA]</scope>
</reference>
<keyword evidence="2" id="KW-1185">Reference proteome</keyword>
<dbReference type="AlphaFoldDB" id="A0A3P7LHJ2"/>
<organism evidence="1 2">
    <name type="scientific">Strongylus vulgaris</name>
    <name type="common">Blood worm</name>
    <dbReference type="NCBI Taxonomy" id="40348"/>
    <lineage>
        <taxon>Eukaryota</taxon>
        <taxon>Metazoa</taxon>
        <taxon>Ecdysozoa</taxon>
        <taxon>Nematoda</taxon>
        <taxon>Chromadorea</taxon>
        <taxon>Rhabditida</taxon>
        <taxon>Rhabditina</taxon>
        <taxon>Rhabditomorpha</taxon>
        <taxon>Strongyloidea</taxon>
        <taxon>Strongylidae</taxon>
        <taxon>Strongylus</taxon>
    </lineage>
</organism>
<dbReference type="EMBL" id="UYYB01102569">
    <property type="protein sequence ID" value="VDM78658.1"/>
    <property type="molecule type" value="Genomic_DNA"/>
</dbReference>
<gene>
    <name evidence="1" type="ORF">SVUK_LOCUS13656</name>
</gene>
<accession>A0A3P7LHJ2</accession>
<evidence type="ECO:0000313" key="1">
    <source>
        <dbReference type="EMBL" id="VDM78658.1"/>
    </source>
</evidence>
<proteinExistence type="predicted"/>
<evidence type="ECO:0000313" key="2">
    <source>
        <dbReference type="Proteomes" id="UP000270094"/>
    </source>
</evidence>